<name>A0A455SRY0_9CHLR</name>
<dbReference type="AlphaFoldDB" id="A0A455SRY0"/>
<protein>
    <submittedName>
        <fullName evidence="1">Uncharacterized protein</fullName>
    </submittedName>
</protein>
<reference evidence="1" key="1">
    <citation type="submission" date="2018-12" db="EMBL/GenBank/DDBJ databases">
        <title>Novel natural products biosynthetic potential of the class Ktedonobacteria.</title>
        <authorList>
            <person name="Zheng Y."/>
            <person name="Saitou A."/>
            <person name="Wang C.M."/>
            <person name="Toyoda A."/>
            <person name="Minakuchi Y."/>
            <person name="Sekiguchi Y."/>
            <person name="Ueda K."/>
            <person name="Takano H."/>
            <person name="Sakai Y."/>
            <person name="Yokota A."/>
            <person name="Yabe S."/>
        </authorList>
    </citation>
    <scope>NUCLEOTIDE SEQUENCE</scope>
    <source>
        <strain evidence="1">COM3</strain>
    </source>
</reference>
<sequence>MGTEQRSVRDMAQDNGQEFFIYVPVPGAAEGSIQQAEQVNEQGFRPDGEHWVRIALLGSVVVYAHLWGQKDETVFV</sequence>
<gene>
    <name evidence="1" type="ORF">KTC_46120</name>
</gene>
<accession>A0A455SRY0</accession>
<dbReference type="EMBL" id="AP019376">
    <property type="protein sequence ID" value="BBH89861.1"/>
    <property type="molecule type" value="Genomic_DNA"/>
</dbReference>
<evidence type="ECO:0000313" key="1">
    <source>
        <dbReference type="EMBL" id="BBH89861.1"/>
    </source>
</evidence>
<proteinExistence type="predicted"/>
<organism evidence="1">
    <name type="scientific">Thermosporothrix sp. COM3</name>
    <dbReference type="NCBI Taxonomy" id="2490863"/>
    <lineage>
        <taxon>Bacteria</taxon>
        <taxon>Bacillati</taxon>
        <taxon>Chloroflexota</taxon>
        <taxon>Ktedonobacteria</taxon>
        <taxon>Ktedonobacterales</taxon>
        <taxon>Thermosporotrichaceae</taxon>
        <taxon>Thermosporothrix</taxon>
    </lineage>
</organism>